<dbReference type="InterPro" id="IPR001584">
    <property type="entry name" value="Integrase_cat-core"/>
</dbReference>
<evidence type="ECO:0000313" key="2">
    <source>
        <dbReference type="EMBL" id="KAL3388340.1"/>
    </source>
</evidence>
<evidence type="ECO:0000259" key="1">
    <source>
        <dbReference type="PROSITE" id="PS50994"/>
    </source>
</evidence>
<dbReference type="InterPro" id="IPR012337">
    <property type="entry name" value="RNaseH-like_sf"/>
</dbReference>
<dbReference type="PANTHER" id="PTHR47331:SF1">
    <property type="entry name" value="GAG-LIKE PROTEIN"/>
    <property type="match status" value="1"/>
</dbReference>
<dbReference type="PANTHER" id="PTHR47331">
    <property type="entry name" value="PHD-TYPE DOMAIN-CONTAINING PROTEIN"/>
    <property type="match status" value="1"/>
</dbReference>
<dbReference type="Gene3D" id="3.30.420.10">
    <property type="entry name" value="Ribonuclease H-like superfamily/Ribonuclease H"/>
    <property type="match status" value="1"/>
</dbReference>
<keyword evidence="3" id="KW-1185">Reference proteome</keyword>
<accession>A0ABD2W5L2</accession>
<proteinExistence type="predicted"/>
<dbReference type="EMBL" id="JBJJXI010000134">
    <property type="protein sequence ID" value="KAL3388340.1"/>
    <property type="molecule type" value="Genomic_DNA"/>
</dbReference>
<feature type="domain" description="Integrase catalytic" evidence="1">
    <location>
        <begin position="69"/>
        <end position="213"/>
    </location>
</feature>
<protein>
    <recommendedName>
        <fullName evidence="1">Integrase catalytic domain-containing protein</fullName>
    </recommendedName>
</protein>
<name>A0ABD2W5L2_9HYME</name>
<evidence type="ECO:0000313" key="3">
    <source>
        <dbReference type="Proteomes" id="UP001627154"/>
    </source>
</evidence>
<dbReference type="Proteomes" id="UP001627154">
    <property type="component" value="Unassembled WGS sequence"/>
</dbReference>
<sequence length="213" mass="24070">MAELFIRQDHCATLHGGPQLVQSVLLRRWRIVQARGQIRKLTLACVTCKRFQGRKAEQVMAPFPKNRVTPSRPFTVVGVDYARPFDIRTSKGRGQKSAKGYVVIFVCLSTRVDNSVQLEVVSNYTSNTFLMALRRFFGRRALSQKIISDRGTTFQGAANELSRLFHESSAFMQDITAALAQDEIYWVFNPPRAPNFGGLWEAAVKAFKSHLNT</sequence>
<reference evidence="2 3" key="1">
    <citation type="journal article" date="2024" name="bioRxiv">
        <title>A reference genome for Trichogramma kaykai: A tiny desert-dwelling parasitoid wasp with competing sex-ratio distorters.</title>
        <authorList>
            <person name="Culotta J."/>
            <person name="Lindsey A.R."/>
        </authorList>
    </citation>
    <scope>NUCLEOTIDE SEQUENCE [LARGE SCALE GENOMIC DNA]</scope>
    <source>
        <strain evidence="2 3">KSX58</strain>
    </source>
</reference>
<dbReference type="InterPro" id="IPR036397">
    <property type="entry name" value="RNaseH_sf"/>
</dbReference>
<dbReference type="PROSITE" id="PS50994">
    <property type="entry name" value="INTEGRASE"/>
    <property type="match status" value="1"/>
</dbReference>
<dbReference type="AlphaFoldDB" id="A0ABD2W5L2"/>
<comment type="caution">
    <text evidence="2">The sequence shown here is derived from an EMBL/GenBank/DDBJ whole genome shotgun (WGS) entry which is preliminary data.</text>
</comment>
<dbReference type="SUPFAM" id="SSF53098">
    <property type="entry name" value="Ribonuclease H-like"/>
    <property type="match status" value="1"/>
</dbReference>
<gene>
    <name evidence="2" type="ORF">TKK_016569</name>
</gene>
<organism evidence="2 3">
    <name type="scientific">Trichogramma kaykai</name>
    <dbReference type="NCBI Taxonomy" id="54128"/>
    <lineage>
        <taxon>Eukaryota</taxon>
        <taxon>Metazoa</taxon>
        <taxon>Ecdysozoa</taxon>
        <taxon>Arthropoda</taxon>
        <taxon>Hexapoda</taxon>
        <taxon>Insecta</taxon>
        <taxon>Pterygota</taxon>
        <taxon>Neoptera</taxon>
        <taxon>Endopterygota</taxon>
        <taxon>Hymenoptera</taxon>
        <taxon>Apocrita</taxon>
        <taxon>Proctotrupomorpha</taxon>
        <taxon>Chalcidoidea</taxon>
        <taxon>Trichogrammatidae</taxon>
        <taxon>Trichogramma</taxon>
    </lineage>
</organism>